<dbReference type="PRINTS" id="PR00906">
    <property type="entry name" value="SECA"/>
</dbReference>
<proteinExistence type="inferred from homology"/>
<keyword evidence="3" id="KW-1003">Cell membrane</keyword>
<dbReference type="SUPFAM" id="SSF52540">
    <property type="entry name" value="P-loop containing nucleoside triphosphate hydrolases"/>
    <property type="match status" value="1"/>
</dbReference>
<dbReference type="InterPro" id="IPR014018">
    <property type="entry name" value="SecA_motor_DEAD"/>
</dbReference>
<dbReference type="SMART" id="SM00957">
    <property type="entry name" value="SecA_DEAD"/>
    <property type="match status" value="1"/>
</dbReference>
<evidence type="ECO:0000256" key="3">
    <source>
        <dbReference type="ARBA" id="ARBA00022475"/>
    </source>
</evidence>
<dbReference type="CDD" id="cd17928">
    <property type="entry name" value="DEXDc_SecA"/>
    <property type="match status" value="1"/>
</dbReference>
<reference evidence="8 9" key="1">
    <citation type="submission" date="2020-06" db="EMBL/GenBank/DDBJ databases">
        <title>Actinomadura xiongansis sp. nov., isolated from soil of Baiyangdian.</title>
        <authorList>
            <person name="Zhang X."/>
        </authorList>
    </citation>
    <scope>NUCLEOTIDE SEQUENCE [LARGE SCALE GENOMIC DNA]</scope>
    <source>
        <strain evidence="8 9">HBUM206468</strain>
    </source>
</reference>
<evidence type="ECO:0000256" key="1">
    <source>
        <dbReference type="ARBA" id="ARBA00004170"/>
    </source>
</evidence>
<feature type="region of interest" description="Disordered" evidence="6">
    <location>
        <begin position="269"/>
        <end position="288"/>
    </location>
</feature>
<evidence type="ECO:0000313" key="8">
    <source>
        <dbReference type="EMBL" id="MBC6466315.1"/>
    </source>
</evidence>
<organism evidence="8 9">
    <name type="scientific">Actinomadura alba</name>
    <dbReference type="NCBI Taxonomy" id="406431"/>
    <lineage>
        <taxon>Bacteria</taxon>
        <taxon>Bacillati</taxon>
        <taxon>Actinomycetota</taxon>
        <taxon>Actinomycetes</taxon>
        <taxon>Streptosporangiales</taxon>
        <taxon>Thermomonosporaceae</taxon>
        <taxon>Actinomadura</taxon>
    </lineage>
</organism>
<dbReference type="InterPro" id="IPR036266">
    <property type="entry name" value="SecA_Wing/Scaffold_sf"/>
</dbReference>
<name>A0ABR7LPB2_9ACTN</name>
<gene>
    <name evidence="8" type="ORF">HKK74_12495</name>
</gene>
<evidence type="ECO:0000256" key="5">
    <source>
        <dbReference type="ARBA" id="ARBA00023010"/>
    </source>
</evidence>
<dbReference type="Gene3D" id="3.40.50.300">
    <property type="entry name" value="P-loop containing nucleotide triphosphate hydrolases"/>
    <property type="match status" value="2"/>
</dbReference>
<evidence type="ECO:0000256" key="2">
    <source>
        <dbReference type="ARBA" id="ARBA00007650"/>
    </source>
</evidence>
<accession>A0ABR7LPB2</accession>
<dbReference type="InterPro" id="IPR011115">
    <property type="entry name" value="SecA_DEAD"/>
</dbReference>
<keyword evidence="3" id="KW-0472">Membrane</keyword>
<evidence type="ECO:0000256" key="4">
    <source>
        <dbReference type="ARBA" id="ARBA00022927"/>
    </source>
</evidence>
<dbReference type="Pfam" id="PF07517">
    <property type="entry name" value="SecA_DEAD"/>
    <property type="match status" value="1"/>
</dbReference>
<dbReference type="PROSITE" id="PS51196">
    <property type="entry name" value="SECA_MOTOR_DEAD"/>
    <property type="match status" value="1"/>
</dbReference>
<keyword evidence="9" id="KW-1185">Reference proteome</keyword>
<dbReference type="PANTHER" id="PTHR30612">
    <property type="entry name" value="SECA INNER MEMBRANE COMPONENT OF SEC PROTEIN SECRETION SYSTEM"/>
    <property type="match status" value="1"/>
</dbReference>
<keyword evidence="4" id="KW-0653">Protein transport</keyword>
<evidence type="ECO:0000259" key="7">
    <source>
        <dbReference type="PROSITE" id="PS51196"/>
    </source>
</evidence>
<comment type="similarity">
    <text evidence="2">Belongs to the SecA family.</text>
</comment>
<dbReference type="InterPro" id="IPR000185">
    <property type="entry name" value="SecA"/>
</dbReference>
<dbReference type="Gene3D" id="1.10.3060.10">
    <property type="entry name" value="Helical scaffold and wing domains of SecA"/>
    <property type="match status" value="1"/>
</dbReference>
<dbReference type="EMBL" id="JABVEC010000007">
    <property type="protein sequence ID" value="MBC6466315.1"/>
    <property type="molecule type" value="Genomic_DNA"/>
</dbReference>
<dbReference type="InterPro" id="IPR027417">
    <property type="entry name" value="P-loop_NTPase"/>
</dbReference>
<evidence type="ECO:0000256" key="6">
    <source>
        <dbReference type="SAM" id="MobiDB-lite"/>
    </source>
</evidence>
<evidence type="ECO:0000313" key="9">
    <source>
        <dbReference type="Proteomes" id="UP000805614"/>
    </source>
</evidence>
<dbReference type="Proteomes" id="UP000805614">
    <property type="component" value="Unassembled WGS sequence"/>
</dbReference>
<sequence>MTALEEEMRTRTDAELRALTEAYRSRAADGEILGALVPEVYAAVREVTRRVLGVRTHDPQVMAGVVLALPAIAQMDDGGADSTLACVFPAVLHALADEGGVHVITSDDDAASRDAERMGPVFRMLGMEAGAIGHESVPRERHVAYRADVTYGTAHEFGWDYLRDNLTWNVDECVQRGHRFAVVCDAERSLIDECRTPLIITAPGGDAPDSPEDSEDRLVLAQITIRGYLDTYDELAAVTATATPEAAEVYRRLYHLDVVPVEQPSIRAVDAATDRPAHTGGPEPTGRPRRAIDLVTLERKVQYDEVLDEQCRLFYARRWDILQGDDMSVRVRRLLDEVIDGCVASYPVRDMDDLHELGEAVRNLYPMSPAVSELVAAHGGRTLPRRRIIGERIKADIHAAYDRREHDLGSEILRELEQRVLLAVADRTLRDHLANVDRLTDEFASARPGTRDLLAEYRRRAWELFYTAEATAKKEAVRFLFHLDVELEEP</sequence>
<comment type="subcellular location">
    <subcellularLocation>
        <location evidence="1">Membrane</location>
        <topology evidence="1">Peripheral membrane protein</topology>
    </subcellularLocation>
</comment>
<keyword evidence="5" id="KW-0811">Translocation</keyword>
<dbReference type="PANTHER" id="PTHR30612:SF0">
    <property type="entry name" value="CHLOROPLAST PROTEIN-TRANSPORTING ATPASE"/>
    <property type="match status" value="1"/>
</dbReference>
<feature type="domain" description="SecA family profile" evidence="7">
    <location>
        <begin position="1"/>
        <end position="490"/>
    </location>
</feature>
<dbReference type="InterPro" id="IPR011116">
    <property type="entry name" value="SecA_Wing/Scaffold"/>
</dbReference>
<keyword evidence="4" id="KW-0813">Transport</keyword>
<dbReference type="SUPFAM" id="SSF81886">
    <property type="entry name" value="Helical scaffold and wing domains of SecA"/>
    <property type="match status" value="1"/>
</dbReference>
<protein>
    <recommendedName>
        <fullName evidence="7">SecA family profile domain-containing protein</fullName>
    </recommendedName>
</protein>
<dbReference type="Pfam" id="PF07516">
    <property type="entry name" value="SecA_SW"/>
    <property type="match status" value="1"/>
</dbReference>
<comment type="caution">
    <text evidence="8">The sequence shown here is derived from an EMBL/GenBank/DDBJ whole genome shotgun (WGS) entry which is preliminary data.</text>
</comment>